<dbReference type="InterPro" id="IPR011006">
    <property type="entry name" value="CheY-like_superfamily"/>
</dbReference>
<protein>
    <submittedName>
        <fullName evidence="6">Response regulator</fullName>
    </submittedName>
</protein>
<keyword evidence="2" id="KW-0805">Transcription regulation</keyword>
<dbReference type="SMART" id="SM00448">
    <property type="entry name" value="REC"/>
    <property type="match status" value="1"/>
</dbReference>
<evidence type="ECO:0000313" key="7">
    <source>
        <dbReference type="Proteomes" id="UP000742631"/>
    </source>
</evidence>
<evidence type="ECO:0000256" key="4">
    <source>
        <dbReference type="PROSITE-ProRule" id="PRU00169"/>
    </source>
</evidence>
<evidence type="ECO:0000259" key="5">
    <source>
        <dbReference type="PROSITE" id="PS50110"/>
    </source>
</evidence>
<sequence>MSEADARPMVLVVEDDAVTRRAAVELIAELGYAVREAANGNVAIRLLDEEEGVRVVVTDIDMPLGIDGIRLAACITRRWPRIGIVITSGKVHPIPGDVPPDALFLRKPYTEESLIAAIRSRMG</sequence>
<gene>
    <name evidence="6" type="ORF">K8W01_07830</name>
</gene>
<comment type="caution">
    <text evidence="6">The sequence shown here is derived from an EMBL/GenBank/DDBJ whole genome shotgun (WGS) entry which is preliminary data.</text>
</comment>
<organism evidence="6 7">
    <name type="scientific">Methylorubrum populi</name>
    <dbReference type="NCBI Taxonomy" id="223967"/>
    <lineage>
        <taxon>Bacteria</taxon>
        <taxon>Pseudomonadati</taxon>
        <taxon>Pseudomonadota</taxon>
        <taxon>Alphaproteobacteria</taxon>
        <taxon>Hyphomicrobiales</taxon>
        <taxon>Methylobacteriaceae</taxon>
        <taxon>Methylorubrum</taxon>
    </lineage>
</organism>
<dbReference type="Proteomes" id="UP000742631">
    <property type="component" value="Unassembled WGS sequence"/>
</dbReference>
<accession>A0A921E1J1</accession>
<feature type="modified residue" description="4-aspartylphosphate" evidence="4">
    <location>
        <position position="59"/>
    </location>
</feature>
<dbReference type="SUPFAM" id="SSF52172">
    <property type="entry name" value="CheY-like"/>
    <property type="match status" value="1"/>
</dbReference>
<proteinExistence type="predicted"/>
<dbReference type="Gene3D" id="3.40.50.2300">
    <property type="match status" value="1"/>
</dbReference>
<evidence type="ECO:0000256" key="1">
    <source>
        <dbReference type="ARBA" id="ARBA00022553"/>
    </source>
</evidence>
<reference evidence="6" key="1">
    <citation type="journal article" date="2021" name="PeerJ">
        <title>Extensive microbial diversity within the chicken gut microbiome revealed by metagenomics and culture.</title>
        <authorList>
            <person name="Gilroy R."/>
            <person name="Ravi A."/>
            <person name="Getino M."/>
            <person name="Pursley I."/>
            <person name="Horton D.L."/>
            <person name="Alikhan N.F."/>
            <person name="Baker D."/>
            <person name="Gharbi K."/>
            <person name="Hall N."/>
            <person name="Watson M."/>
            <person name="Adriaenssens E.M."/>
            <person name="Foster-Nyarko E."/>
            <person name="Jarju S."/>
            <person name="Secka A."/>
            <person name="Antonio M."/>
            <person name="Oren A."/>
            <person name="Chaudhuri R.R."/>
            <person name="La Ragione R."/>
            <person name="Hildebrand F."/>
            <person name="Pallen M.J."/>
        </authorList>
    </citation>
    <scope>NUCLEOTIDE SEQUENCE</scope>
    <source>
        <strain evidence="6">316</strain>
    </source>
</reference>
<evidence type="ECO:0000313" key="6">
    <source>
        <dbReference type="EMBL" id="HJE23554.1"/>
    </source>
</evidence>
<evidence type="ECO:0000256" key="2">
    <source>
        <dbReference type="ARBA" id="ARBA00023015"/>
    </source>
</evidence>
<dbReference type="PROSITE" id="PS50110">
    <property type="entry name" value="RESPONSE_REGULATORY"/>
    <property type="match status" value="1"/>
</dbReference>
<dbReference type="InterPro" id="IPR050595">
    <property type="entry name" value="Bact_response_regulator"/>
</dbReference>
<dbReference type="PANTHER" id="PTHR44591:SF3">
    <property type="entry name" value="RESPONSE REGULATORY DOMAIN-CONTAINING PROTEIN"/>
    <property type="match status" value="1"/>
</dbReference>
<dbReference type="PANTHER" id="PTHR44591">
    <property type="entry name" value="STRESS RESPONSE REGULATOR PROTEIN 1"/>
    <property type="match status" value="1"/>
</dbReference>
<dbReference type="Pfam" id="PF00072">
    <property type="entry name" value="Response_reg"/>
    <property type="match status" value="1"/>
</dbReference>
<dbReference type="GO" id="GO:0000160">
    <property type="term" value="P:phosphorelay signal transduction system"/>
    <property type="evidence" value="ECO:0007669"/>
    <property type="project" value="InterPro"/>
</dbReference>
<dbReference type="InterPro" id="IPR001789">
    <property type="entry name" value="Sig_transdc_resp-reg_receiver"/>
</dbReference>
<evidence type="ECO:0000256" key="3">
    <source>
        <dbReference type="ARBA" id="ARBA00023163"/>
    </source>
</evidence>
<keyword evidence="1 4" id="KW-0597">Phosphoprotein</keyword>
<reference evidence="6" key="2">
    <citation type="submission" date="2021-09" db="EMBL/GenBank/DDBJ databases">
        <authorList>
            <person name="Gilroy R."/>
        </authorList>
    </citation>
    <scope>NUCLEOTIDE SEQUENCE</scope>
    <source>
        <strain evidence="6">316</strain>
    </source>
</reference>
<feature type="domain" description="Response regulatory" evidence="5">
    <location>
        <begin position="9"/>
        <end position="122"/>
    </location>
</feature>
<keyword evidence="3" id="KW-0804">Transcription</keyword>
<dbReference type="EMBL" id="DYYG01000025">
    <property type="protein sequence ID" value="HJE23554.1"/>
    <property type="molecule type" value="Genomic_DNA"/>
</dbReference>
<name>A0A921E1J1_9HYPH</name>
<dbReference type="AlphaFoldDB" id="A0A921E1J1"/>